<feature type="non-terminal residue" evidence="1">
    <location>
        <position position="1"/>
    </location>
</feature>
<dbReference type="AlphaFoldDB" id="A0A7Y4MRS0"/>
<reference evidence="1 2" key="1">
    <citation type="submission" date="2020-05" db="EMBL/GenBank/DDBJ databases">
        <authorList>
            <person name="Whitworth D."/>
        </authorList>
    </citation>
    <scope>NUCLEOTIDE SEQUENCE [LARGE SCALE GENOMIC DNA]</scope>
    <source>
        <strain evidence="1 2">AM005</strain>
    </source>
</reference>
<dbReference type="EMBL" id="JABFNT010000055">
    <property type="protein sequence ID" value="NOJ80291.1"/>
    <property type="molecule type" value="Genomic_DNA"/>
</dbReference>
<protein>
    <submittedName>
        <fullName evidence="1">Uncharacterized protein</fullName>
    </submittedName>
</protein>
<comment type="caution">
    <text evidence="1">The sequence shown here is derived from an EMBL/GenBank/DDBJ whole genome shotgun (WGS) entry which is preliminary data.</text>
</comment>
<dbReference type="Proteomes" id="UP000533080">
    <property type="component" value="Unassembled WGS sequence"/>
</dbReference>
<gene>
    <name evidence="1" type="ORF">HNV28_18445</name>
</gene>
<accession>A0A7Y4MRS0</accession>
<proteinExistence type="predicted"/>
<sequence>LGGQADLPLFEEALGRRELGPERFLLAGTFGHPGLMEEVLHAMESGGPAVAAAAANSFRKLTGLDVNTAHRVAVLSTQDLEEAEASTEEVHIPDAVAARNHWGRLKGALSGVPRLCMGTDALKGWTQEWLLGLPLDARWEHALRAHFETGQGGGVFALERFPQLPG</sequence>
<evidence type="ECO:0000313" key="1">
    <source>
        <dbReference type="EMBL" id="NOJ80291.1"/>
    </source>
</evidence>
<name>A0A7Y4MRS0_MYXXA</name>
<evidence type="ECO:0000313" key="2">
    <source>
        <dbReference type="Proteomes" id="UP000533080"/>
    </source>
</evidence>
<organism evidence="1 2">
    <name type="scientific">Myxococcus xanthus</name>
    <dbReference type="NCBI Taxonomy" id="34"/>
    <lineage>
        <taxon>Bacteria</taxon>
        <taxon>Pseudomonadati</taxon>
        <taxon>Myxococcota</taxon>
        <taxon>Myxococcia</taxon>
        <taxon>Myxococcales</taxon>
        <taxon>Cystobacterineae</taxon>
        <taxon>Myxococcaceae</taxon>
        <taxon>Myxococcus</taxon>
    </lineage>
</organism>